<accession>A0A8B6BVF8</accession>
<evidence type="ECO:0008006" key="5">
    <source>
        <dbReference type="Google" id="ProtNLM"/>
    </source>
</evidence>
<feature type="compositionally biased region" description="Basic and acidic residues" evidence="1">
    <location>
        <begin position="435"/>
        <end position="453"/>
    </location>
</feature>
<feature type="compositionally biased region" description="Basic and acidic residues" evidence="1">
    <location>
        <begin position="363"/>
        <end position="376"/>
    </location>
</feature>
<dbReference type="InterPro" id="IPR013783">
    <property type="entry name" value="Ig-like_fold"/>
</dbReference>
<dbReference type="Gene3D" id="2.60.40.10">
    <property type="entry name" value="Immunoglobulins"/>
    <property type="match status" value="1"/>
</dbReference>
<protein>
    <recommendedName>
        <fullName evidence="5">Ig-like domain-containing protein</fullName>
    </recommendedName>
</protein>
<sequence>MDSNAYQLLEKFEIIAGSPGASDLTLSQDVSIITTKNAKYKQEKLKFACNLQSSNLWKSITTVVLSKNTSSGNYQDIVTVLLDMTGVIANWHNSTIWHLQSGWGNRADVKRAYVQPVTSSSGLDFEIPADRVECSDEGTYRCKITGVSTTSKALDKEKIDTVTLTVEPNRIDQITILTQNPQPELIYNANDLVTLSCNGEVGNPAKDLRWCYRNGGNNPPGNFQGWNKDDDINKGSFIPFGCQKTQTSTLRYNVSAEYPYREFKCETAYDNLPCGHSSIISSNITIFRYTSPAVNNQQSDDTASGGVIAGAVIGSFVGIILIVVIVYFVAFRKKNEGETYRTKEENGRTGSAPIDNTTVYSVPHKERHGDRDRCDENLISQHPPPPPHPHKQELHYAELDIASNPPGIPPPKPLKPKPKPRTKKGEPPTEYAVSPRDKSPRQYENRGLDEPHTRGYNADPRGRSNPGMDRSFDDVRDGNMKSSRGPMMGSNASFGSAV</sequence>
<feature type="region of interest" description="Disordered" evidence="1">
    <location>
        <begin position="340"/>
        <end position="498"/>
    </location>
</feature>
<dbReference type="EMBL" id="UYJE01000802">
    <property type="protein sequence ID" value="VDH96532.1"/>
    <property type="molecule type" value="Genomic_DNA"/>
</dbReference>
<keyword evidence="4" id="KW-1185">Reference proteome</keyword>
<evidence type="ECO:0000313" key="3">
    <source>
        <dbReference type="EMBL" id="VDH96532.1"/>
    </source>
</evidence>
<proteinExistence type="predicted"/>
<dbReference type="AlphaFoldDB" id="A0A8B6BVF8"/>
<dbReference type="Proteomes" id="UP000596742">
    <property type="component" value="Unassembled WGS sequence"/>
</dbReference>
<keyword evidence="2" id="KW-0472">Membrane</keyword>
<gene>
    <name evidence="3" type="ORF">MGAL_10B006191</name>
</gene>
<name>A0A8B6BVF8_MYTGA</name>
<comment type="caution">
    <text evidence="3">The sequence shown here is derived from an EMBL/GenBank/DDBJ whole genome shotgun (WGS) entry which is preliminary data.</text>
</comment>
<organism evidence="3 4">
    <name type="scientific">Mytilus galloprovincialis</name>
    <name type="common">Mediterranean mussel</name>
    <dbReference type="NCBI Taxonomy" id="29158"/>
    <lineage>
        <taxon>Eukaryota</taxon>
        <taxon>Metazoa</taxon>
        <taxon>Spiralia</taxon>
        <taxon>Lophotrochozoa</taxon>
        <taxon>Mollusca</taxon>
        <taxon>Bivalvia</taxon>
        <taxon>Autobranchia</taxon>
        <taxon>Pteriomorphia</taxon>
        <taxon>Mytilida</taxon>
        <taxon>Mytiloidea</taxon>
        <taxon>Mytilidae</taxon>
        <taxon>Mytilinae</taxon>
        <taxon>Mytilus</taxon>
    </lineage>
</organism>
<keyword evidence="2" id="KW-1133">Transmembrane helix</keyword>
<evidence type="ECO:0000256" key="2">
    <source>
        <dbReference type="SAM" id="Phobius"/>
    </source>
</evidence>
<feature type="compositionally biased region" description="Basic and acidic residues" evidence="1">
    <location>
        <begin position="470"/>
        <end position="479"/>
    </location>
</feature>
<evidence type="ECO:0000313" key="4">
    <source>
        <dbReference type="Proteomes" id="UP000596742"/>
    </source>
</evidence>
<reference evidence="3" key="1">
    <citation type="submission" date="2018-11" db="EMBL/GenBank/DDBJ databases">
        <authorList>
            <person name="Alioto T."/>
            <person name="Alioto T."/>
        </authorList>
    </citation>
    <scope>NUCLEOTIDE SEQUENCE</scope>
</reference>
<keyword evidence="2" id="KW-0812">Transmembrane</keyword>
<feature type="transmembrane region" description="Helical" evidence="2">
    <location>
        <begin position="307"/>
        <end position="331"/>
    </location>
</feature>
<evidence type="ECO:0000256" key="1">
    <source>
        <dbReference type="SAM" id="MobiDB-lite"/>
    </source>
</evidence>
<dbReference type="OrthoDB" id="6134708at2759"/>